<feature type="domain" description="Epoxide hydrolase N-terminal" evidence="4">
    <location>
        <begin position="22"/>
        <end position="127"/>
    </location>
</feature>
<feature type="region of interest" description="Disordered" evidence="3">
    <location>
        <begin position="1"/>
        <end position="21"/>
    </location>
</feature>
<feature type="compositionally biased region" description="Low complexity" evidence="3">
    <location>
        <begin position="275"/>
        <end position="289"/>
    </location>
</feature>
<proteinExistence type="inferred from homology"/>
<evidence type="ECO:0000256" key="1">
    <source>
        <dbReference type="ARBA" id="ARBA00010088"/>
    </source>
</evidence>
<feature type="region of interest" description="Disordered" evidence="3">
    <location>
        <begin position="275"/>
        <end position="296"/>
    </location>
</feature>
<dbReference type="PANTHER" id="PTHR21661">
    <property type="entry name" value="EPOXIDE HYDROLASE 1-RELATED"/>
    <property type="match status" value="1"/>
</dbReference>
<dbReference type="EMBL" id="JAXOVC010000005">
    <property type="protein sequence ID" value="KAK4501017.1"/>
    <property type="molecule type" value="Genomic_DNA"/>
</dbReference>
<gene>
    <name evidence="5" type="ORF">PRZ48_006823</name>
</gene>
<evidence type="ECO:0000313" key="5">
    <source>
        <dbReference type="EMBL" id="KAK4501017.1"/>
    </source>
</evidence>
<dbReference type="Proteomes" id="UP001305779">
    <property type="component" value="Unassembled WGS sequence"/>
</dbReference>
<dbReference type="InterPro" id="IPR016292">
    <property type="entry name" value="Epoxide_hydrolase"/>
</dbReference>
<protein>
    <recommendedName>
        <fullName evidence="4">Epoxide hydrolase N-terminal domain-containing protein</fullName>
    </recommendedName>
</protein>
<comment type="similarity">
    <text evidence="1">Belongs to the peptidase S33 family.</text>
</comment>
<evidence type="ECO:0000256" key="2">
    <source>
        <dbReference type="ARBA" id="ARBA00022801"/>
    </source>
</evidence>
<comment type="caution">
    <text evidence="5">The sequence shown here is derived from an EMBL/GenBank/DDBJ whole genome shotgun (WGS) entry which is preliminary data.</text>
</comment>
<keyword evidence="6" id="KW-1185">Reference proteome</keyword>
<dbReference type="InterPro" id="IPR029058">
    <property type="entry name" value="AB_hydrolase_fold"/>
</dbReference>
<dbReference type="Gene3D" id="3.40.50.1820">
    <property type="entry name" value="alpha/beta hydrolase"/>
    <property type="match status" value="2"/>
</dbReference>
<dbReference type="InterPro" id="IPR010497">
    <property type="entry name" value="Epoxide_hydro_N"/>
</dbReference>
<organism evidence="5 6">
    <name type="scientific">Zasmidium cellare</name>
    <name type="common">Wine cellar mold</name>
    <name type="synonym">Racodium cellare</name>
    <dbReference type="NCBI Taxonomy" id="395010"/>
    <lineage>
        <taxon>Eukaryota</taxon>
        <taxon>Fungi</taxon>
        <taxon>Dikarya</taxon>
        <taxon>Ascomycota</taxon>
        <taxon>Pezizomycotina</taxon>
        <taxon>Dothideomycetes</taxon>
        <taxon>Dothideomycetidae</taxon>
        <taxon>Mycosphaerellales</taxon>
        <taxon>Mycosphaerellaceae</taxon>
        <taxon>Zasmidium</taxon>
    </lineage>
</organism>
<dbReference type="PANTHER" id="PTHR21661:SF71">
    <property type="entry name" value="EPOXIDE HYDROLASE N-TERMINAL DOMAIN-CONTAINING PROTEIN"/>
    <property type="match status" value="1"/>
</dbReference>
<evidence type="ECO:0000259" key="4">
    <source>
        <dbReference type="Pfam" id="PF06441"/>
    </source>
</evidence>
<feature type="region of interest" description="Disordered" evidence="3">
    <location>
        <begin position="226"/>
        <end position="252"/>
    </location>
</feature>
<feature type="compositionally biased region" description="Low complexity" evidence="3">
    <location>
        <begin position="1"/>
        <end position="19"/>
    </location>
</feature>
<evidence type="ECO:0000313" key="6">
    <source>
        <dbReference type="Proteomes" id="UP001305779"/>
    </source>
</evidence>
<dbReference type="SUPFAM" id="SSF53474">
    <property type="entry name" value="alpha/beta-Hydrolases"/>
    <property type="match status" value="1"/>
</dbReference>
<name>A0ABR0EHN0_ZASCE</name>
<dbReference type="Pfam" id="PF06441">
    <property type="entry name" value="EHN"/>
    <property type="match status" value="1"/>
</dbReference>
<sequence>MASTPSSASGGRSPGGSSTVLPYRMHVSQRYLDLTRQKLDLARLPREPQTRQHQVDVGVSKVQLEPLVDHWTEDYNWRAQEAYYNETLPQFRLAIHGTRIHFVHRRSNSMNAIPLLVAHGWPESFIAVSHIIEALCNPVSTPPRGDENVPTFHIVVPSIPGTGFSDQVAEEGNNIATTAEAFDALMKSLGYSRYIAHGSGCRQPNYGYIPQDMSMPGTPLQVPMQVPVTVPGLSPPLSPGSLQQQQRERPQTVSYALCDSPIGLLAYIVDAIRPPQHQSPPSSRSTSSSPRPPGLPDPWSPTALISWAMMYWLPGPEVALRWLVNSGPMLQNLWTTHSNVPLAITQFGDQHSPQSAPMWAEAYHRIAMVRRRGGTVRFAAWERPGDTVLDLRELAMLVAPSYFGTYAGPGAMMEH</sequence>
<accession>A0ABR0EHN0</accession>
<evidence type="ECO:0000256" key="3">
    <source>
        <dbReference type="SAM" id="MobiDB-lite"/>
    </source>
</evidence>
<dbReference type="PIRSF" id="PIRSF001112">
    <property type="entry name" value="Epoxide_hydrolase"/>
    <property type="match status" value="1"/>
</dbReference>
<keyword evidence="2" id="KW-0378">Hydrolase</keyword>
<reference evidence="5 6" key="1">
    <citation type="journal article" date="2023" name="G3 (Bethesda)">
        <title>A chromosome-level genome assembly of Zasmidium syzygii isolated from banana leaves.</title>
        <authorList>
            <person name="van Westerhoven A.C."/>
            <person name="Mehrabi R."/>
            <person name="Talebi R."/>
            <person name="Steentjes M.B.F."/>
            <person name="Corcolon B."/>
            <person name="Chong P.A."/>
            <person name="Kema G.H.J."/>
            <person name="Seidl M.F."/>
        </authorList>
    </citation>
    <scope>NUCLEOTIDE SEQUENCE [LARGE SCALE GENOMIC DNA]</scope>
    <source>
        <strain evidence="5 6">P124</strain>
    </source>
</reference>